<feature type="region of interest" description="Disordered" evidence="1">
    <location>
        <begin position="1"/>
        <end position="21"/>
    </location>
</feature>
<dbReference type="Gene3D" id="2.60.120.10">
    <property type="entry name" value="Jelly Rolls"/>
    <property type="match status" value="1"/>
</dbReference>
<evidence type="ECO:0000259" key="2">
    <source>
        <dbReference type="Pfam" id="PF01050"/>
    </source>
</evidence>
<evidence type="ECO:0000313" key="3">
    <source>
        <dbReference type="EMBL" id="GIG20314.1"/>
    </source>
</evidence>
<gene>
    <name evidence="3" type="ORF">Cch01nite_10380</name>
</gene>
<dbReference type="AlphaFoldDB" id="A0A919P2M4"/>
<dbReference type="EMBL" id="BONK01000003">
    <property type="protein sequence ID" value="GIG20314.1"/>
    <property type="molecule type" value="Genomic_DNA"/>
</dbReference>
<proteinExistence type="predicted"/>
<dbReference type="SUPFAM" id="SSF51182">
    <property type="entry name" value="RmlC-like cupins"/>
    <property type="match status" value="1"/>
</dbReference>
<evidence type="ECO:0000313" key="4">
    <source>
        <dbReference type="Proteomes" id="UP000632740"/>
    </source>
</evidence>
<dbReference type="InterPro" id="IPR001538">
    <property type="entry name" value="Man6P_isomerase-2_C"/>
</dbReference>
<name>A0A919P2M4_9CELL</name>
<sequence length="135" mass="14465">MTLAVGPQAQFSPGTVQPKPWGDERIYADGEHGYVGKILSVRAGHALSLQYHVDKDETIVVISGDGLIEHGPTAGLLVPHALRPGDVVHLPPTVLHRITAVSDLVLAEASTALPGWQDDVVRLQDRYGRDGTTHP</sequence>
<dbReference type="GO" id="GO:0016779">
    <property type="term" value="F:nucleotidyltransferase activity"/>
    <property type="evidence" value="ECO:0007669"/>
    <property type="project" value="InterPro"/>
</dbReference>
<accession>A0A919P2M4</accession>
<comment type="caution">
    <text evidence="3">The sequence shown here is derived from an EMBL/GenBank/DDBJ whole genome shotgun (WGS) entry which is preliminary data.</text>
</comment>
<evidence type="ECO:0000256" key="1">
    <source>
        <dbReference type="SAM" id="MobiDB-lite"/>
    </source>
</evidence>
<dbReference type="Pfam" id="PF01050">
    <property type="entry name" value="MannoseP_isomer"/>
    <property type="match status" value="1"/>
</dbReference>
<dbReference type="RefSeq" id="WP_203749532.1">
    <property type="nucleotide sequence ID" value="NZ_BONK01000003.1"/>
</dbReference>
<keyword evidence="4" id="KW-1185">Reference proteome</keyword>
<reference evidence="3" key="1">
    <citation type="submission" date="2021-01" db="EMBL/GenBank/DDBJ databases">
        <title>Whole genome shotgun sequence of Cellulomonas chitinilytica NBRC 110799.</title>
        <authorList>
            <person name="Komaki H."/>
            <person name="Tamura T."/>
        </authorList>
    </citation>
    <scope>NUCLEOTIDE SEQUENCE</scope>
    <source>
        <strain evidence="3">NBRC 110799</strain>
    </source>
</reference>
<dbReference type="Proteomes" id="UP000632740">
    <property type="component" value="Unassembled WGS sequence"/>
</dbReference>
<dbReference type="GO" id="GO:0005976">
    <property type="term" value="P:polysaccharide metabolic process"/>
    <property type="evidence" value="ECO:0007669"/>
    <property type="project" value="InterPro"/>
</dbReference>
<dbReference type="InterPro" id="IPR014710">
    <property type="entry name" value="RmlC-like_jellyroll"/>
</dbReference>
<dbReference type="InterPro" id="IPR011051">
    <property type="entry name" value="RmlC_Cupin_sf"/>
</dbReference>
<protein>
    <recommendedName>
        <fullName evidence="2">Mannose-6-phosphate isomerase type II C-terminal domain-containing protein</fullName>
    </recommendedName>
</protein>
<feature type="domain" description="Mannose-6-phosphate isomerase type II C-terminal" evidence="2">
    <location>
        <begin position="19"/>
        <end position="125"/>
    </location>
</feature>
<organism evidence="3 4">
    <name type="scientific">Cellulomonas chitinilytica</name>
    <dbReference type="NCBI Taxonomy" id="398759"/>
    <lineage>
        <taxon>Bacteria</taxon>
        <taxon>Bacillati</taxon>
        <taxon>Actinomycetota</taxon>
        <taxon>Actinomycetes</taxon>
        <taxon>Micrococcales</taxon>
        <taxon>Cellulomonadaceae</taxon>
        <taxon>Cellulomonas</taxon>
    </lineage>
</organism>